<dbReference type="RefSeq" id="WP_351976285.1">
    <property type="nucleotide sequence ID" value="NZ_JBEPBX010000010.1"/>
</dbReference>
<name>A0ABV1UUH7_9ACTN</name>
<dbReference type="Pfam" id="PF18845">
    <property type="entry name" value="baeRF_family3"/>
    <property type="match status" value="1"/>
</dbReference>
<dbReference type="InterPro" id="IPR041289">
    <property type="entry name" value="Bact_RF_family3"/>
</dbReference>
<evidence type="ECO:0000256" key="1">
    <source>
        <dbReference type="SAM" id="MobiDB-lite"/>
    </source>
</evidence>
<dbReference type="InterPro" id="IPR029064">
    <property type="entry name" value="Ribosomal_eL30-like_sf"/>
</dbReference>
<keyword evidence="3" id="KW-1185">Reference proteome</keyword>
<proteinExistence type="predicted"/>
<dbReference type="Proteomes" id="UP001445472">
    <property type="component" value="Unassembled WGS sequence"/>
</dbReference>
<gene>
    <name evidence="2" type="ORF">ABT276_13905</name>
</gene>
<dbReference type="SUPFAM" id="SSF55315">
    <property type="entry name" value="L30e-like"/>
    <property type="match status" value="1"/>
</dbReference>
<evidence type="ECO:0000313" key="2">
    <source>
        <dbReference type="EMBL" id="MER6614438.1"/>
    </source>
</evidence>
<protein>
    <submittedName>
        <fullName evidence="2">Chemotaxis protein</fullName>
    </submittedName>
</protein>
<accession>A0ABV1UUH7</accession>
<feature type="region of interest" description="Disordered" evidence="1">
    <location>
        <begin position="151"/>
        <end position="180"/>
    </location>
</feature>
<evidence type="ECO:0000313" key="3">
    <source>
        <dbReference type="Proteomes" id="UP001445472"/>
    </source>
</evidence>
<dbReference type="EMBL" id="JBEPBX010000010">
    <property type="protein sequence ID" value="MER6614438.1"/>
    <property type="molecule type" value="Genomic_DNA"/>
</dbReference>
<comment type="caution">
    <text evidence="2">The sequence shown here is derived from an EMBL/GenBank/DDBJ whole genome shotgun (WGS) entry which is preliminary data.</text>
</comment>
<sequence length="372" mass="40706">MDTDALTPELLRKLREPKAYPAVSLTMPTHRREPDNEQDSVRLRNLMAEAGRRLDADEAVGRQARGGIKAQLEQAVAGVDLRRSLDGLAIFAGTDDHQLWTLPRSVPERVVLSDSYLTRNLVSAKAQARPYWVLVVAADRATLWSGSETSVRQYTGGGFPKTRPQEPPNPQREERQGDVASTFTDETTRQFMRDVDTAIAAVLAAEPRPLFLVGLAPALALLEEASTAARPLSPAGRVVKGGLTDGPAPELLKELRPALEEYRRAEAARVERRLDAAIGRHAFAAGLDEVWQSVRQGRAGLVVVEENYHRTVRVDGEHLRPVDESAAVSDPAVREDIVDELVEAALDGGAEVAFVPDDALTSHDRVAAELRY</sequence>
<organism evidence="2 3">
    <name type="scientific">Streptomyces xantholiticus</name>
    <dbReference type="NCBI Taxonomy" id="68285"/>
    <lineage>
        <taxon>Bacteria</taxon>
        <taxon>Bacillati</taxon>
        <taxon>Actinomycetota</taxon>
        <taxon>Actinomycetes</taxon>
        <taxon>Kitasatosporales</taxon>
        <taxon>Streptomycetaceae</taxon>
        <taxon>Streptomyces</taxon>
    </lineage>
</organism>
<reference evidence="2 3" key="1">
    <citation type="submission" date="2024-06" db="EMBL/GenBank/DDBJ databases">
        <title>The Natural Products Discovery Center: Release of the First 8490 Sequenced Strains for Exploring Actinobacteria Biosynthetic Diversity.</title>
        <authorList>
            <person name="Kalkreuter E."/>
            <person name="Kautsar S.A."/>
            <person name="Yang D."/>
            <person name="Bader C.D."/>
            <person name="Teijaro C.N."/>
            <person name="Fluegel L."/>
            <person name="Davis C.M."/>
            <person name="Simpson J.R."/>
            <person name="Lauterbach L."/>
            <person name="Steele A.D."/>
            <person name="Gui C."/>
            <person name="Meng S."/>
            <person name="Li G."/>
            <person name="Viehrig K."/>
            <person name="Ye F."/>
            <person name="Su P."/>
            <person name="Kiefer A.F."/>
            <person name="Nichols A."/>
            <person name="Cepeda A.J."/>
            <person name="Yan W."/>
            <person name="Fan B."/>
            <person name="Jiang Y."/>
            <person name="Adhikari A."/>
            <person name="Zheng C.-J."/>
            <person name="Schuster L."/>
            <person name="Cowan T.M."/>
            <person name="Smanski M.J."/>
            <person name="Chevrette M.G."/>
            <person name="De Carvalho L.P.S."/>
            <person name="Shen B."/>
        </authorList>
    </citation>
    <scope>NUCLEOTIDE SEQUENCE [LARGE SCALE GENOMIC DNA]</scope>
    <source>
        <strain evidence="2 3">NPDC000837</strain>
    </source>
</reference>